<name>A0ACB9WR02_CHAAC</name>
<organism evidence="1 2">
    <name type="scientific">Chaenocephalus aceratus</name>
    <name type="common">Blackfin icefish</name>
    <name type="synonym">Chaenichthys aceratus</name>
    <dbReference type="NCBI Taxonomy" id="36190"/>
    <lineage>
        <taxon>Eukaryota</taxon>
        <taxon>Metazoa</taxon>
        <taxon>Chordata</taxon>
        <taxon>Craniata</taxon>
        <taxon>Vertebrata</taxon>
        <taxon>Euteleostomi</taxon>
        <taxon>Actinopterygii</taxon>
        <taxon>Neopterygii</taxon>
        <taxon>Teleostei</taxon>
        <taxon>Neoteleostei</taxon>
        <taxon>Acanthomorphata</taxon>
        <taxon>Eupercaria</taxon>
        <taxon>Perciformes</taxon>
        <taxon>Notothenioidei</taxon>
        <taxon>Channichthyidae</taxon>
        <taxon>Chaenocephalus</taxon>
    </lineage>
</organism>
<comment type="caution">
    <text evidence="1">The sequence shown here is derived from an EMBL/GenBank/DDBJ whole genome shotgun (WGS) entry which is preliminary data.</text>
</comment>
<keyword evidence="2" id="KW-1185">Reference proteome</keyword>
<evidence type="ECO:0000313" key="1">
    <source>
        <dbReference type="EMBL" id="KAI4815886.1"/>
    </source>
</evidence>
<evidence type="ECO:0000313" key="2">
    <source>
        <dbReference type="Proteomes" id="UP001057452"/>
    </source>
</evidence>
<reference evidence="1" key="1">
    <citation type="submission" date="2022-05" db="EMBL/GenBank/DDBJ databases">
        <title>Chromosome-level genome of Chaenocephalus aceratus.</title>
        <authorList>
            <person name="Park H."/>
        </authorList>
    </citation>
    <scope>NUCLEOTIDE SEQUENCE</scope>
    <source>
        <strain evidence="1">KU_202001</strain>
    </source>
</reference>
<gene>
    <name evidence="1" type="ORF">KUCAC02_006012</name>
</gene>
<accession>A0ACB9WR02</accession>
<dbReference type="Proteomes" id="UP001057452">
    <property type="component" value="Chromosome 13"/>
</dbReference>
<sequence length="187" mass="22029">MHISYADTVKTWAEMTKVSETSAPSNFKKIMKEARDEQLNETDDRESRENNLIIYQADESTEETPVEFFDSLCENIFEIGKLQTKQVIRLGTQATQGPKRNRPLQIVLNNRDDKEKIFKNVRKLKNCENKYQRISISNDYNKEDRELIRNKVEEAKAKTAADESKNYVFRVRGPPWNLRLVKLRKQE</sequence>
<dbReference type="EMBL" id="CM043797">
    <property type="protein sequence ID" value="KAI4815886.1"/>
    <property type="molecule type" value="Genomic_DNA"/>
</dbReference>
<protein>
    <submittedName>
        <fullName evidence="1">Uncharacterized protein</fullName>
    </submittedName>
</protein>
<proteinExistence type="predicted"/>